<comment type="caution">
    <text evidence="2">The sequence shown here is derived from an EMBL/GenBank/DDBJ whole genome shotgun (WGS) entry which is preliminary data.</text>
</comment>
<feature type="transmembrane region" description="Helical" evidence="1">
    <location>
        <begin position="52"/>
        <end position="71"/>
    </location>
</feature>
<sequence length="83" mass="9277">MLLTNWQGVFPTGTPVKTSWTGIWPVDYVLGLLVVFFGAVNNVADLPDLGPFLMLVDLVFALVVFNIMTLVEDRRNRKTGPLR</sequence>
<evidence type="ECO:0000313" key="3">
    <source>
        <dbReference type="Proteomes" id="UP000827724"/>
    </source>
</evidence>
<protein>
    <submittedName>
        <fullName evidence="2">Polyketide synthase</fullName>
    </submittedName>
</protein>
<reference evidence="2" key="1">
    <citation type="submission" date="2021-08" db="EMBL/GenBank/DDBJ databases">
        <title>Chromosome-Level Trichoderma cornu-damae using Hi-C Data.</title>
        <authorList>
            <person name="Kim C.S."/>
        </authorList>
    </citation>
    <scope>NUCLEOTIDE SEQUENCE</scope>
    <source>
        <strain evidence="2">KA19-0412C</strain>
    </source>
</reference>
<keyword evidence="1" id="KW-0812">Transmembrane</keyword>
<dbReference type="OrthoDB" id="72269at2759"/>
<dbReference type="Proteomes" id="UP000827724">
    <property type="component" value="Unassembled WGS sequence"/>
</dbReference>
<accession>A0A9P8QJ80</accession>
<proteinExistence type="predicted"/>
<keyword evidence="1" id="KW-1133">Transmembrane helix</keyword>
<dbReference type="EMBL" id="JAIWOZ010000006">
    <property type="protein sequence ID" value="KAH6603960.1"/>
    <property type="molecule type" value="Genomic_DNA"/>
</dbReference>
<gene>
    <name evidence="2" type="ORF">Trco_007406</name>
</gene>
<organism evidence="2 3">
    <name type="scientific">Trichoderma cornu-damae</name>
    <dbReference type="NCBI Taxonomy" id="654480"/>
    <lineage>
        <taxon>Eukaryota</taxon>
        <taxon>Fungi</taxon>
        <taxon>Dikarya</taxon>
        <taxon>Ascomycota</taxon>
        <taxon>Pezizomycotina</taxon>
        <taxon>Sordariomycetes</taxon>
        <taxon>Hypocreomycetidae</taxon>
        <taxon>Hypocreales</taxon>
        <taxon>Hypocreaceae</taxon>
        <taxon>Trichoderma</taxon>
    </lineage>
</organism>
<evidence type="ECO:0000256" key="1">
    <source>
        <dbReference type="SAM" id="Phobius"/>
    </source>
</evidence>
<name>A0A9P8QJ80_9HYPO</name>
<keyword evidence="3" id="KW-1185">Reference proteome</keyword>
<feature type="transmembrane region" description="Helical" evidence="1">
    <location>
        <begin position="21"/>
        <end position="40"/>
    </location>
</feature>
<evidence type="ECO:0000313" key="2">
    <source>
        <dbReference type="EMBL" id="KAH6603960.1"/>
    </source>
</evidence>
<keyword evidence="1" id="KW-0472">Membrane</keyword>
<dbReference type="AlphaFoldDB" id="A0A9P8QJ80"/>